<organism evidence="2 3">
    <name type="scientific">Candidula unifasciata</name>
    <dbReference type="NCBI Taxonomy" id="100452"/>
    <lineage>
        <taxon>Eukaryota</taxon>
        <taxon>Metazoa</taxon>
        <taxon>Spiralia</taxon>
        <taxon>Lophotrochozoa</taxon>
        <taxon>Mollusca</taxon>
        <taxon>Gastropoda</taxon>
        <taxon>Heterobranchia</taxon>
        <taxon>Euthyneura</taxon>
        <taxon>Panpulmonata</taxon>
        <taxon>Eupulmonata</taxon>
        <taxon>Stylommatophora</taxon>
        <taxon>Helicina</taxon>
        <taxon>Helicoidea</taxon>
        <taxon>Geomitridae</taxon>
        <taxon>Candidula</taxon>
    </lineage>
</organism>
<dbReference type="AlphaFoldDB" id="A0A8S3Z8C0"/>
<dbReference type="InterPro" id="IPR036179">
    <property type="entry name" value="Ig-like_dom_sf"/>
</dbReference>
<dbReference type="GO" id="GO:0050808">
    <property type="term" value="P:synapse organization"/>
    <property type="evidence" value="ECO:0007669"/>
    <property type="project" value="TreeGrafter"/>
</dbReference>
<proteinExistence type="predicted"/>
<dbReference type="Proteomes" id="UP000678393">
    <property type="component" value="Unassembled WGS sequence"/>
</dbReference>
<comment type="caution">
    <text evidence="2">The sequence shown here is derived from an EMBL/GenBank/DDBJ whole genome shotgun (WGS) entry which is preliminary data.</text>
</comment>
<dbReference type="PANTHER" id="PTHR23279">
    <property type="entry name" value="DEFECTIVE PROBOSCIS EXTENSION RESPONSE DPR -RELATED"/>
    <property type="match status" value="1"/>
</dbReference>
<dbReference type="InterPro" id="IPR037448">
    <property type="entry name" value="Zig-8"/>
</dbReference>
<gene>
    <name evidence="2" type="ORF">CUNI_LOCUS11402</name>
</gene>
<dbReference type="EMBL" id="CAJHNH020002187">
    <property type="protein sequence ID" value="CAG5125844.1"/>
    <property type="molecule type" value="Genomic_DNA"/>
</dbReference>
<dbReference type="PANTHER" id="PTHR23279:SF36">
    <property type="entry name" value="DEFECTIVE PROBOSCIS EXTENSION RESPONSE 9, ISOFORM A"/>
    <property type="match status" value="1"/>
</dbReference>
<dbReference type="InterPro" id="IPR013098">
    <property type="entry name" value="Ig_I-set"/>
</dbReference>
<evidence type="ECO:0000259" key="1">
    <source>
        <dbReference type="PROSITE" id="PS50835"/>
    </source>
</evidence>
<dbReference type="SMART" id="SM00409">
    <property type="entry name" value="IG"/>
    <property type="match status" value="2"/>
</dbReference>
<name>A0A8S3Z8C0_9EUPU</name>
<dbReference type="PROSITE" id="PS50835">
    <property type="entry name" value="IG_LIKE"/>
    <property type="match status" value="2"/>
</dbReference>
<dbReference type="Pfam" id="PF07679">
    <property type="entry name" value="I-set"/>
    <property type="match status" value="1"/>
</dbReference>
<dbReference type="InterPro" id="IPR007110">
    <property type="entry name" value="Ig-like_dom"/>
</dbReference>
<protein>
    <recommendedName>
        <fullName evidence="1">Ig-like domain-containing protein</fullName>
    </recommendedName>
</protein>
<dbReference type="CDD" id="cd00096">
    <property type="entry name" value="Ig"/>
    <property type="match status" value="2"/>
</dbReference>
<dbReference type="Gene3D" id="2.60.40.10">
    <property type="entry name" value="Immunoglobulins"/>
    <property type="match status" value="2"/>
</dbReference>
<feature type="non-terminal residue" evidence="2">
    <location>
        <position position="205"/>
    </location>
</feature>
<feature type="domain" description="Ig-like" evidence="1">
    <location>
        <begin position="115"/>
        <end position="194"/>
    </location>
</feature>
<sequence length="205" mass="23751">MVWSKDPRILVEYAIKENGVTSWDLLLRNAQYNDAGIYECQVTSSEKIAWNVELKVIDPVTTKPKSRVHKQVTQTTQITQKVLHTDDQRRQWRNKLATTEYQRRSPQREEFFTAGQPVRLVCNTSVVNQSQASPGGTAKIEWYKDGESIESYKNIYVSLHRYQLQTEQVYVSELIVDRSNLADSGDYLCRFSNSDLILVRVYVLP</sequence>
<dbReference type="GO" id="GO:0032589">
    <property type="term" value="C:neuron projection membrane"/>
    <property type="evidence" value="ECO:0007669"/>
    <property type="project" value="TreeGrafter"/>
</dbReference>
<dbReference type="InterPro" id="IPR013783">
    <property type="entry name" value="Ig-like_fold"/>
</dbReference>
<dbReference type="OrthoDB" id="190835at2759"/>
<dbReference type="SUPFAM" id="SSF48726">
    <property type="entry name" value="Immunoglobulin"/>
    <property type="match status" value="2"/>
</dbReference>
<dbReference type="InterPro" id="IPR003599">
    <property type="entry name" value="Ig_sub"/>
</dbReference>
<accession>A0A8S3Z8C0</accession>
<feature type="domain" description="Ig-like" evidence="1">
    <location>
        <begin position="1"/>
        <end position="53"/>
    </location>
</feature>
<evidence type="ECO:0000313" key="2">
    <source>
        <dbReference type="EMBL" id="CAG5125844.1"/>
    </source>
</evidence>
<evidence type="ECO:0000313" key="3">
    <source>
        <dbReference type="Proteomes" id="UP000678393"/>
    </source>
</evidence>
<keyword evidence="3" id="KW-1185">Reference proteome</keyword>
<reference evidence="2" key="1">
    <citation type="submission" date="2021-04" db="EMBL/GenBank/DDBJ databases">
        <authorList>
            <consortium name="Molecular Ecology Group"/>
        </authorList>
    </citation>
    <scope>NUCLEOTIDE SEQUENCE</scope>
</reference>